<feature type="domain" description="Golvesin/Xly CBD-like" evidence="2">
    <location>
        <begin position="943"/>
        <end position="1054"/>
    </location>
</feature>
<proteinExistence type="predicted"/>
<evidence type="ECO:0000313" key="4">
    <source>
        <dbReference type="EMBL" id="WOF13700.1"/>
    </source>
</evidence>
<reference evidence="4 6" key="1">
    <citation type="submission" date="2019-09" db="EMBL/GenBank/DDBJ databases">
        <title>Butyricimonas paravirosa DSM 105722 (=214-4 = JCM 18677 = CCUG 65563).</title>
        <authorList>
            <person name="Le Roy T."/>
            <person name="Cani P.D."/>
        </authorList>
    </citation>
    <scope>NUCLEOTIDE SEQUENCE [LARGE SCALE GENOMIC DNA]</scope>
    <source>
        <strain evidence="4 6">DSM 105722</strain>
    </source>
</reference>
<feature type="transmembrane region" description="Helical" evidence="1">
    <location>
        <begin position="21"/>
        <end position="40"/>
    </location>
</feature>
<evidence type="ECO:0000256" key="1">
    <source>
        <dbReference type="SAM" id="Phobius"/>
    </source>
</evidence>
<gene>
    <name evidence="4" type="ORF">F1644_16155</name>
    <name evidence="3" type="ORF">GGR15_003441</name>
</gene>
<dbReference type="Pfam" id="PF25275">
    <property type="entry name" value="Golvesin_C"/>
    <property type="match status" value="1"/>
</dbReference>
<keyword evidence="1" id="KW-0472">Membrane</keyword>
<keyword evidence="1" id="KW-1133">Transmembrane helix</keyword>
<dbReference type="EMBL" id="JAATLI010000013">
    <property type="protein sequence ID" value="NJC19803.1"/>
    <property type="molecule type" value="Genomic_DNA"/>
</dbReference>
<evidence type="ECO:0000313" key="3">
    <source>
        <dbReference type="EMBL" id="NJC19803.1"/>
    </source>
</evidence>
<feature type="transmembrane region" description="Helical" evidence="1">
    <location>
        <begin position="223"/>
        <end position="244"/>
    </location>
</feature>
<keyword evidence="6" id="KW-1185">Reference proteome</keyword>
<organism evidence="3 5">
    <name type="scientific">Butyricimonas paravirosa</name>
    <dbReference type="NCBI Taxonomy" id="1472417"/>
    <lineage>
        <taxon>Bacteria</taxon>
        <taxon>Pseudomonadati</taxon>
        <taxon>Bacteroidota</taxon>
        <taxon>Bacteroidia</taxon>
        <taxon>Bacteroidales</taxon>
        <taxon>Odoribacteraceae</taxon>
        <taxon>Butyricimonas</taxon>
    </lineage>
</organism>
<feature type="transmembrane region" description="Helical" evidence="1">
    <location>
        <begin position="256"/>
        <end position="277"/>
    </location>
</feature>
<keyword evidence="1" id="KW-0812">Transmembrane</keyword>
<feature type="transmembrane region" description="Helical" evidence="1">
    <location>
        <begin position="174"/>
        <end position="191"/>
    </location>
</feature>
<evidence type="ECO:0000313" key="6">
    <source>
        <dbReference type="Proteomes" id="UP001302374"/>
    </source>
</evidence>
<accession>A0A7X5YEQ3</accession>
<sequence length="1088" mass="126359">MKYDHVITIAKYEARLLRRSTLFQVFTGLAILGIPFLQLINQGGDNLFWYKIALPSSFPFINIYLYNLLQTLVIIFACTEREKQSMTQYTIEVLQCHPASNYEFCIGKILGIFKEFIKINFCVLIIGVFINIWGSNAPFRIEFYLFYFLTLTLPTLFFISGFTLWMTRIIKSQVLIILLLIIYLLCNYFYFSKIQFGTFDFLSRTLSYQFSDITGYTALPKYLLVRLGYTLLGIGFMYLWGGMWQRLTNKISSKGNTYMISILFFLPGSIAILYSWYDCKTLENRRELYKTTYLRYQPENKARVIQNDITYRSSGKQMSATSKLSVQNQTKEILSHIILYLNPALHVTRILDKSQGLDYSRENQVIVLHRKLAPAEKITLNIDYHGKIDDAICYLDFPTNEISNETRIKQNNIFRFGQQYTFLTENYTLLHPECVWYPVCVPPVNIVFPYARETNFTHFTLKVETSKEKEVLSQGISKITDEGILFINKQALTGISLCIGKYEKKEMLLDNTLLELYYFPKHKFMFSSYQITDEQLRIQFAQIKNRIQSNFGRYYPFKKIMFIESPTTYTSHERKWKGGSEYIQPEIVFFPERFFTLTYSPLGINKKIARKMNPSEDQELLNVQVEKNTLHSFGTSLLGGPYSLSPMFYDYTSFISSDKYPGVNTLLNDLIFQQDQRIMLINNEFSEEYIAVTEYLKNRCLQDGFREENLSTKTLREIIRLKAQYLKAYLSTQISLDELKQFCNDMASRLQFSEIKLEQFCEEFAHRYSFDLQKILNHLYQEKGLPSFMIKDLRATKIAGEENKYQIHYKVWNTAQTLGIISLGVLDVAGNSLVEQNDIIPPQTCNEIYLETTQEPSQLYIQTHLSQNIPSVYYVEYENGIHQYADKKAIGILHTDSSAFLSGDIIIDNDSDNFHFTDSVEQKRVLLSSKLEQKKYTLVCDPSQWIETITHHSFGNPIRSAYCKLVGRGKRNAVWTTDISQEGTYEIFFYHQDISVSFPPVSSIFPGAKLHYTILYSGIKKEITIEADLETEGWVSLGKFELPKGKVQVILNDKGGIVEKDDSKQGIEAKRQLIIADAIKWVQVKGSN</sequence>
<dbReference type="AlphaFoldDB" id="A0A7X5YEQ3"/>
<dbReference type="GeneID" id="86892861"/>
<dbReference type="Proteomes" id="UP000576368">
    <property type="component" value="Unassembled WGS sequence"/>
</dbReference>
<reference evidence="3 5" key="2">
    <citation type="submission" date="2020-03" db="EMBL/GenBank/DDBJ databases">
        <title>Genomic Encyclopedia of Type Strains, Phase IV (KMG-IV): sequencing the most valuable type-strain genomes for metagenomic binning, comparative biology and taxonomic classification.</title>
        <authorList>
            <person name="Goeker M."/>
        </authorList>
    </citation>
    <scope>NUCLEOTIDE SEQUENCE [LARGE SCALE GENOMIC DNA]</scope>
    <source>
        <strain evidence="3 5">DSM 105722</strain>
    </source>
</reference>
<name>A0A7X5YEQ3_9BACT</name>
<dbReference type="EMBL" id="CP043839">
    <property type="protein sequence ID" value="WOF13700.1"/>
    <property type="molecule type" value="Genomic_DNA"/>
</dbReference>
<evidence type="ECO:0000313" key="5">
    <source>
        <dbReference type="Proteomes" id="UP000576368"/>
    </source>
</evidence>
<feature type="transmembrane region" description="Helical" evidence="1">
    <location>
        <begin position="116"/>
        <end position="133"/>
    </location>
</feature>
<feature type="transmembrane region" description="Helical" evidence="1">
    <location>
        <begin position="145"/>
        <end position="167"/>
    </location>
</feature>
<dbReference type="RefSeq" id="WP_118305521.1">
    <property type="nucleotide sequence ID" value="NZ_BMPA01000012.1"/>
</dbReference>
<evidence type="ECO:0000259" key="2">
    <source>
        <dbReference type="Pfam" id="PF25275"/>
    </source>
</evidence>
<dbReference type="InterPro" id="IPR033803">
    <property type="entry name" value="CBD-like_Golvesin-Xly"/>
</dbReference>
<feature type="transmembrane region" description="Helical" evidence="1">
    <location>
        <begin position="60"/>
        <end position="79"/>
    </location>
</feature>
<dbReference type="Proteomes" id="UP001302374">
    <property type="component" value="Chromosome"/>
</dbReference>
<protein>
    <recommendedName>
        <fullName evidence="2">Golvesin/Xly CBD-like domain-containing protein</fullName>
    </recommendedName>
</protein>